<dbReference type="RefSeq" id="WP_377200488.1">
    <property type="nucleotide sequence ID" value="NZ_JBHUHF010000001.1"/>
</dbReference>
<dbReference type="Gene3D" id="3.30.9.10">
    <property type="entry name" value="D-Amino Acid Oxidase, subunit A, domain 2"/>
    <property type="match status" value="1"/>
</dbReference>
<dbReference type="EMBL" id="JBHUHF010000001">
    <property type="protein sequence ID" value="MFD2028825.1"/>
    <property type="molecule type" value="Genomic_DNA"/>
</dbReference>
<dbReference type="GO" id="GO:0004497">
    <property type="term" value="F:monooxygenase activity"/>
    <property type="evidence" value="ECO:0007669"/>
    <property type="project" value="UniProtKB-KW"/>
</dbReference>
<dbReference type="InterPro" id="IPR002938">
    <property type="entry name" value="FAD-bd"/>
</dbReference>
<dbReference type="InterPro" id="IPR051704">
    <property type="entry name" value="FAD_aromatic-hydroxylase"/>
</dbReference>
<gene>
    <name evidence="3" type="ORF">ACFSL2_25305</name>
</gene>
<dbReference type="InterPro" id="IPR036188">
    <property type="entry name" value="FAD/NAD-bd_sf"/>
</dbReference>
<dbReference type="SUPFAM" id="SSF51905">
    <property type="entry name" value="FAD/NAD(P)-binding domain"/>
    <property type="match status" value="1"/>
</dbReference>
<keyword evidence="3" id="KW-0560">Oxidoreductase</keyword>
<proteinExistence type="predicted"/>
<evidence type="ECO:0000313" key="4">
    <source>
        <dbReference type="Proteomes" id="UP001597338"/>
    </source>
</evidence>
<dbReference type="Gene3D" id="3.50.50.60">
    <property type="entry name" value="FAD/NAD(P)-binding domain"/>
    <property type="match status" value="1"/>
</dbReference>
<dbReference type="PANTHER" id="PTHR46865">
    <property type="entry name" value="OXIDOREDUCTASE-RELATED"/>
    <property type="match status" value="1"/>
</dbReference>
<dbReference type="PANTHER" id="PTHR46865:SF2">
    <property type="entry name" value="MONOOXYGENASE"/>
    <property type="match status" value="1"/>
</dbReference>
<evidence type="ECO:0000313" key="3">
    <source>
        <dbReference type="EMBL" id="MFD2028825.1"/>
    </source>
</evidence>
<dbReference type="Proteomes" id="UP001597338">
    <property type="component" value="Unassembled WGS sequence"/>
</dbReference>
<keyword evidence="3" id="KW-0503">Monooxygenase</keyword>
<dbReference type="PRINTS" id="PR00420">
    <property type="entry name" value="RNGMNOXGNASE"/>
</dbReference>
<accession>A0ABW4VHK7</accession>
<feature type="domain" description="FAD-binding" evidence="2">
    <location>
        <begin position="17"/>
        <end position="346"/>
    </location>
</feature>
<feature type="region of interest" description="Disordered" evidence="1">
    <location>
        <begin position="384"/>
        <end position="411"/>
    </location>
</feature>
<evidence type="ECO:0000259" key="2">
    <source>
        <dbReference type="Pfam" id="PF01494"/>
    </source>
</evidence>
<comment type="caution">
    <text evidence="3">The sequence shown here is derived from an EMBL/GenBank/DDBJ whole genome shotgun (WGS) entry which is preliminary data.</text>
</comment>
<sequence>MNPRIAPRTTSTPAKGTVLVSGASIAGLTVASWLHRYGFAVTVVEKAAAPRSGGYPIDVRGTAVEVARRTGILPGLRAADIASRRMTFLDADGSTAAVVPPQAVAGGAEGHDVEVPRGHLTELLYGTVRDDVEFLFDDSVEALADLEHGVDVTFRSGARRSFDVVLGADGLHSRTRELVFGREEQFHHYLGYCFAIFTVPNTWGLSREVVLWNAPGRAAALYAVGDGDELHAFLNVAHPEPADEVRRDPEALRHLVASAFAGDGWEIPAMVAALGTADDAFFDTVSQIRMPRWHSGRVALLGDAAYAPSFLTGQGSSLALVGGYLLARSLADHGDHTSAFAAYERDVRDFVELNQAQVGAGDAALFPTTAEALERRNARLRGLAAASAAGSPPRTGRPAHTALTLPPHVGS</sequence>
<dbReference type="Pfam" id="PF01494">
    <property type="entry name" value="FAD_binding_3"/>
    <property type="match status" value="1"/>
</dbReference>
<protein>
    <submittedName>
        <fullName evidence="3">FAD-dependent monooxygenase</fullName>
    </submittedName>
</protein>
<keyword evidence="4" id="KW-1185">Reference proteome</keyword>
<feature type="compositionally biased region" description="Low complexity" evidence="1">
    <location>
        <begin position="384"/>
        <end position="394"/>
    </location>
</feature>
<organism evidence="3 4">
    <name type="scientific">Promicromonospora aerolata</name>
    <dbReference type="NCBI Taxonomy" id="195749"/>
    <lineage>
        <taxon>Bacteria</taxon>
        <taxon>Bacillati</taxon>
        <taxon>Actinomycetota</taxon>
        <taxon>Actinomycetes</taxon>
        <taxon>Micrococcales</taxon>
        <taxon>Promicromonosporaceae</taxon>
        <taxon>Promicromonospora</taxon>
    </lineage>
</organism>
<evidence type="ECO:0000256" key="1">
    <source>
        <dbReference type="SAM" id="MobiDB-lite"/>
    </source>
</evidence>
<name>A0ABW4VHK7_9MICO</name>
<reference evidence="4" key="1">
    <citation type="journal article" date="2019" name="Int. J. Syst. Evol. Microbiol.">
        <title>The Global Catalogue of Microorganisms (GCM) 10K type strain sequencing project: providing services to taxonomists for standard genome sequencing and annotation.</title>
        <authorList>
            <consortium name="The Broad Institute Genomics Platform"/>
            <consortium name="The Broad Institute Genome Sequencing Center for Infectious Disease"/>
            <person name="Wu L."/>
            <person name="Ma J."/>
        </authorList>
    </citation>
    <scope>NUCLEOTIDE SEQUENCE [LARGE SCALE GENOMIC DNA]</scope>
    <source>
        <strain evidence="4">CCM 7043</strain>
    </source>
</reference>